<comment type="caution">
    <text evidence="10">The sequence shown here is derived from an EMBL/GenBank/DDBJ whole genome shotgun (WGS) entry which is preliminary data.</text>
</comment>
<comment type="cofactor">
    <cofactor evidence="1">
        <name>[4Fe-4S] cluster</name>
        <dbReference type="ChEBI" id="CHEBI:49883"/>
    </cofactor>
</comment>
<evidence type="ECO:0000313" key="11">
    <source>
        <dbReference type="Proteomes" id="UP000280417"/>
    </source>
</evidence>
<feature type="domain" description="Aldehyde ferredoxin oxidoreductase N-terminal" evidence="9">
    <location>
        <begin position="6"/>
        <end position="205"/>
    </location>
</feature>
<evidence type="ECO:0000256" key="3">
    <source>
        <dbReference type="ARBA" id="ARBA00022485"/>
    </source>
</evidence>
<evidence type="ECO:0000256" key="4">
    <source>
        <dbReference type="ARBA" id="ARBA00022723"/>
    </source>
</evidence>
<dbReference type="InterPro" id="IPR036503">
    <property type="entry name" value="Ald_Fedxn_OxRdtase_N_sf"/>
</dbReference>
<keyword evidence="4" id="KW-0479">Metal-binding</keyword>
<dbReference type="AlphaFoldDB" id="A0A662DHG3"/>
<comment type="similarity">
    <text evidence="2">Belongs to the AOR/FOR family.</text>
</comment>
<dbReference type="Pfam" id="PF01314">
    <property type="entry name" value="AFOR_C"/>
    <property type="match status" value="1"/>
</dbReference>
<name>A0A662DHG3_UNCAE</name>
<dbReference type="InterPro" id="IPR013984">
    <property type="entry name" value="Ald_Fedxn_OxRdtase_dom2"/>
</dbReference>
<dbReference type="Gene3D" id="1.10.599.10">
    <property type="entry name" value="Aldehyde Ferredoxin Oxidoreductase Protein, subunit A, domain 3"/>
    <property type="match status" value="1"/>
</dbReference>
<protein>
    <submittedName>
        <fullName evidence="10">Aldehyde ferredoxin oxidoreductase</fullName>
    </submittedName>
</protein>
<reference evidence="10 11" key="1">
    <citation type="submission" date="2018-06" db="EMBL/GenBank/DDBJ databases">
        <title>Extensive metabolic versatility and redundancy in microbially diverse, dynamic hydrothermal sediments.</title>
        <authorList>
            <person name="Dombrowski N."/>
            <person name="Teske A."/>
            <person name="Baker B.J."/>
        </authorList>
    </citation>
    <scope>NUCLEOTIDE SEQUENCE [LARGE SCALE GENOMIC DNA]</scope>
    <source>
        <strain evidence="10">B3_G15</strain>
    </source>
</reference>
<dbReference type="InterPro" id="IPR013983">
    <property type="entry name" value="Ald_Fedxn_OxRdtase_N"/>
</dbReference>
<dbReference type="PANTHER" id="PTHR30038">
    <property type="entry name" value="ALDEHYDE FERREDOXIN OXIDOREDUCTASE"/>
    <property type="match status" value="1"/>
</dbReference>
<dbReference type="InterPro" id="IPR051919">
    <property type="entry name" value="W-dependent_AOR"/>
</dbReference>
<dbReference type="Pfam" id="PF02730">
    <property type="entry name" value="AFOR_N"/>
    <property type="match status" value="1"/>
</dbReference>
<dbReference type="GO" id="GO:0046872">
    <property type="term" value="F:metal ion binding"/>
    <property type="evidence" value="ECO:0007669"/>
    <property type="project" value="UniProtKB-KW"/>
</dbReference>
<dbReference type="InterPro" id="IPR013985">
    <property type="entry name" value="Ald_Fedxn_OxRdtase_dom3"/>
</dbReference>
<dbReference type="PANTHER" id="PTHR30038:SF0">
    <property type="entry name" value="TUNGSTEN-CONTAINING ALDEHYDE FERREDOXIN OXIDOREDUCTASE"/>
    <property type="match status" value="1"/>
</dbReference>
<dbReference type="EMBL" id="QMQA01000009">
    <property type="protein sequence ID" value="RLE15304.1"/>
    <property type="molecule type" value="Genomic_DNA"/>
</dbReference>
<dbReference type="Gene3D" id="3.60.9.10">
    <property type="entry name" value="Aldehyde ferredoxin oxidoreductase, N-terminal domain"/>
    <property type="match status" value="1"/>
</dbReference>
<keyword evidence="7" id="KW-0411">Iron-sulfur</keyword>
<keyword evidence="6" id="KW-0408">Iron</keyword>
<evidence type="ECO:0000259" key="9">
    <source>
        <dbReference type="SMART" id="SM00790"/>
    </source>
</evidence>
<proteinExistence type="inferred from homology"/>
<gene>
    <name evidence="10" type="ORF">DRJ04_00680</name>
</gene>
<dbReference type="SUPFAM" id="SSF56228">
    <property type="entry name" value="Aldehyde ferredoxin oxidoreductase, N-terminal domain"/>
    <property type="match status" value="1"/>
</dbReference>
<evidence type="ECO:0000256" key="6">
    <source>
        <dbReference type="ARBA" id="ARBA00023004"/>
    </source>
</evidence>
<dbReference type="InterPro" id="IPR036021">
    <property type="entry name" value="Tungsten_al_ferr_oxy-like_C"/>
</dbReference>
<keyword evidence="5" id="KW-0560">Oxidoreductase</keyword>
<evidence type="ECO:0000256" key="7">
    <source>
        <dbReference type="ARBA" id="ARBA00023014"/>
    </source>
</evidence>
<keyword evidence="3" id="KW-0004">4Fe-4S</keyword>
<dbReference type="GO" id="GO:0051539">
    <property type="term" value="F:4 iron, 4 sulfur cluster binding"/>
    <property type="evidence" value="ECO:0007669"/>
    <property type="project" value="UniProtKB-KW"/>
</dbReference>
<dbReference type="GO" id="GO:0016625">
    <property type="term" value="F:oxidoreductase activity, acting on the aldehyde or oxo group of donors, iron-sulfur protein as acceptor"/>
    <property type="evidence" value="ECO:0007669"/>
    <property type="project" value="InterPro"/>
</dbReference>
<dbReference type="InterPro" id="IPR001203">
    <property type="entry name" value="OxRdtase_Ald_Fedxn_C"/>
</dbReference>
<dbReference type="SMART" id="SM00790">
    <property type="entry name" value="AFOR_N"/>
    <property type="match status" value="1"/>
</dbReference>
<dbReference type="Proteomes" id="UP000280417">
    <property type="component" value="Unassembled WGS sequence"/>
</dbReference>
<organism evidence="10 11">
    <name type="scientific">Aerophobetes bacterium</name>
    <dbReference type="NCBI Taxonomy" id="2030807"/>
    <lineage>
        <taxon>Bacteria</taxon>
        <taxon>Candidatus Aerophobota</taxon>
    </lineage>
</organism>
<dbReference type="SUPFAM" id="SSF48310">
    <property type="entry name" value="Aldehyde ferredoxin oxidoreductase, C-terminal domains"/>
    <property type="match status" value="1"/>
</dbReference>
<accession>A0A662DHG3</accession>
<dbReference type="Gene3D" id="1.10.569.10">
    <property type="entry name" value="Aldehyde Ferredoxin Oxidoreductase Protein, subunit A, domain 2"/>
    <property type="match status" value="1"/>
</dbReference>
<evidence type="ECO:0000256" key="2">
    <source>
        <dbReference type="ARBA" id="ARBA00011032"/>
    </source>
</evidence>
<dbReference type="GO" id="GO:0009055">
    <property type="term" value="F:electron transfer activity"/>
    <property type="evidence" value="ECO:0007669"/>
    <property type="project" value="InterPro"/>
</dbReference>
<evidence type="ECO:0000256" key="5">
    <source>
        <dbReference type="ARBA" id="ARBA00023002"/>
    </source>
</evidence>
<evidence type="ECO:0000313" key="10">
    <source>
        <dbReference type="EMBL" id="RLE15304.1"/>
    </source>
</evidence>
<evidence type="ECO:0000256" key="1">
    <source>
        <dbReference type="ARBA" id="ARBA00001966"/>
    </source>
</evidence>
<sequence length="606" mass="66898">MLGVFGKYADVDLSTGEIGTYEIPEDWYVKHIGGRGIAARILLKELPPRINPLSEENIIIFATGPFQGLNIAGAGRFLVMAKSPKTRTINGSYCGGSFGHVLGRSGYDGLIVRGRAKEPVYILIDDGEVSIHSAKQLWGLNPKEVEEHLRSKHGNVSVACIGKAGENLVMMSCIMVDHTRAAGRPGYGAVMGFKNLKAIAVCGTKKKPVADQKRLKSLRVQFAKNLMSGSWEKMLHDYGTGGTLPTLHQFGILPTKNFQAGMFVYHDQISGQKLVDSGILVGRDTCPGCPVMCKRQVKGSFDGQEFDPSWGGPEYETLAALGSFCLNNNLASICLLNQKCNQYGLDTISTGVVIAYLMEATEKGLLKGEDAIQWGDAKAMDKLIEKIAHREGIGDWVARGVGYLSTKVGDPSFLMQIKGQEIPMHEPRGKLSLAIYYATTPRGGQHVEGVHDPTPANPELGLEANDRFSWENRAKVAGTYLNLRSFANSLIMCVLASNLSGESYRFPMMREMLEASTGVSIDVKEMLRIGERNYGLLRLFAEREGYTRKDDDLPKRFKERLPESGFYIEDSMLQKTIDEYYRLYGYGTYGPTNERLEELGLEDLVR</sequence>
<evidence type="ECO:0000256" key="8">
    <source>
        <dbReference type="ARBA" id="ARBA00049934"/>
    </source>
</evidence>
<comment type="cofactor">
    <cofactor evidence="8">
        <name>tungstopterin</name>
        <dbReference type="ChEBI" id="CHEBI:30402"/>
    </cofactor>
</comment>